<accession>A0A5P1FFX1</accession>
<organism evidence="2 3">
    <name type="scientific">Asparagus officinalis</name>
    <name type="common">Garden asparagus</name>
    <dbReference type="NCBI Taxonomy" id="4686"/>
    <lineage>
        <taxon>Eukaryota</taxon>
        <taxon>Viridiplantae</taxon>
        <taxon>Streptophyta</taxon>
        <taxon>Embryophyta</taxon>
        <taxon>Tracheophyta</taxon>
        <taxon>Spermatophyta</taxon>
        <taxon>Magnoliopsida</taxon>
        <taxon>Liliopsida</taxon>
        <taxon>Asparagales</taxon>
        <taxon>Asparagaceae</taxon>
        <taxon>Asparagoideae</taxon>
        <taxon>Asparagus</taxon>
    </lineage>
</organism>
<name>A0A5P1FFX1_ASPOF</name>
<evidence type="ECO:0000313" key="2">
    <source>
        <dbReference type="EMBL" id="ONK75779.1"/>
    </source>
</evidence>
<proteinExistence type="predicted"/>
<dbReference type="Proteomes" id="UP000243459">
    <property type="component" value="Chromosome 3"/>
</dbReference>
<evidence type="ECO:0000256" key="1">
    <source>
        <dbReference type="SAM" id="MobiDB-lite"/>
    </source>
</evidence>
<dbReference type="Gramene" id="ONK75779">
    <property type="protein sequence ID" value="ONK75779"/>
    <property type="gene ID" value="A4U43_C03F20460"/>
</dbReference>
<dbReference type="AlphaFoldDB" id="A0A5P1FFX1"/>
<protein>
    <submittedName>
        <fullName evidence="2">Uncharacterized protein</fullName>
    </submittedName>
</protein>
<reference evidence="3" key="1">
    <citation type="journal article" date="2017" name="Nat. Commun.">
        <title>The asparagus genome sheds light on the origin and evolution of a young Y chromosome.</title>
        <authorList>
            <person name="Harkess A."/>
            <person name="Zhou J."/>
            <person name="Xu C."/>
            <person name="Bowers J.E."/>
            <person name="Van der Hulst R."/>
            <person name="Ayyampalayam S."/>
            <person name="Mercati F."/>
            <person name="Riccardi P."/>
            <person name="McKain M.R."/>
            <person name="Kakrana A."/>
            <person name="Tang H."/>
            <person name="Ray J."/>
            <person name="Groenendijk J."/>
            <person name="Arikit S."/>
            <person name="Mathioni S.M."/>
            <person name="Nakano M."/>
            <person name="Shan H."/>
            <person name="Telgmann-Rauber A."/>
            <person name="Kanno A."/>
            <person name="Yue Z."/>
            <person name="Chen H."/>
            <person name="Li W."/>
            <person name="Chen Y."/>
            <person name="Xu X."/>
            <person name="Zhang Y."/>
            <person name="Luo S."/>
            <person name="Chen H."/>
            <person name="Gao J."/>
            <person name="Mao Z."/>
            <person name="Pires J.C."/>
            <person name="Luo M."/>
            <person name="Kudrna D."/>
            <person name="Wing R.A."/>
            <person name="Meyers B.C."/>
            <person name="Yi K."/>
            <person name="Kong H."/>
            <person name="Lavrijsen P."/>
            <person name="Sunseri F."/>
            <person name="Falavigna A."/>
            <person name="Ye Y."/>
            <person name="Leebens-Mack J.H."/>
            <person name="Chen G."/>
        </authorList>
    </citation>
    <scope>NUCLEOTIDE SEQUENCE [LARGE SCALE GENOMIC DNA]</scope>
    <source>
        <strain evidence="3">cv. DH0086</strain>
    </source>
</reference>
<feature type="region of interest" description="Disordered" evidence="1">
    <location>
        <begin position="205"/>
        <end position="228"/>
    </location>
</feature>
<evidence type="ECO:0000313" key="3">
    <source>
        <dbReference type="Proteomes" id="UP000243459"/>
    </source>
</evidence>
<gene>
    <name evidence="2" type="ORF">A4U43_C03F20460</name>
</gene>
<keyword evidence="3" id="KW-1185">Reference proteome</keyword>
<dbReference type="EMBL" id="CM007383">
    <property type="protein sequence ID" value="ONK75779.1"/>
    <property type="molecule type" value="Genomic_DNA"/>
</dbReference>
<sequence>MSLFKVEIPFWRQTSRHISIAAGGGDWTAGFGSPNDCAERRWPVNDDFCYPAGERVVGGGRCRAGRWPQRTPGPGRLRVLGFLWLCGGWSADDLVANAAGRRRSADGFVSAGGCVDVGLAGFGVFGRPAWLLRCLLACWCGQAVIGWATTERRGRRAVRLANGGADESVAWLMAVGLANGGKGGGGPADARRVAVGEGDGWRLWRRRRTGSGGGGPTTAVATRSHGRP</sequence>